<sequence length="141" mass="15704">MGKPLSTARLKETVLENDLDSKGRIKEIKLGFSAQQQAEVVVNKSHTALKSCEETDKLTDIQVQASKEAKIEYQRVKKAHEMFETLRDQRVLSSGAAAECSRRTPLCVTVSVAVKLHCVLPPILLSSFSRGEMFVQKKMSI</sequence>
<dbReference type="InterPro" id="IPR056888">
    <property type="entry name" value="NET2A-D/KIP1-like_dom"/>
</dbReference>
<organism evidence="2 3">
    <name type="scientific">Vigna mungo</name>
    <name type="common">Black gram</name>
    <name type="synonym">Phaseolus mungo</name>
    <dbReference type="NCBI Taxonomy" id="3915"/>
    <lineage>
        <taxon>Eukaryota</taxon>
        <taxon>Viridiplantae</taxon>
        <taxon>Streptophyta</taxon>
        <taxon>Embryophyta</taxon>
        <taxon>Tracheophyta</taxon>
        <taxon>Spermatophyta</taxon>
        <taxon>Magnoliopsida</taxon>
        <taxon>eudicotyledons</taxon>
        <taxon>Gunneridae</taxon>
        <taxon>Pentapetalae</taxon>
        <taxon>rosids</taxon>
        <taxon>fabids</taxon>
        <taxon>Fabales</taxon>
        <taxon>Fabaceae</taxon>
        <taxon>Papilionoideae</taxon>
        <taxon>50 kb inversion clade</taxon>
        <taxon>NPAAA clade</taxon>
        <taxon>indigoferoid/millettioid clade</taxon>
        <taxon>Phaseoleae</taxon>
        <taxon>Vigna</taxon>
    </lineage>
</organism>
<feature type="domain" description="NET2A-D/KIP1-like alpha-helical" evidence="1">
    <location>
        <begin position="46"/>
        <end position="90"/>
    </location>
</feature>
<proteinExistence type="predicted"/>
<dbReference type="Pfam" id="PF25014">
    <property type="entry name" value="NET2A"/>
    <property type="match status" value="1"/>
</dbReference>
<reference evidence="2 3" key="1">
    <citation type="journal article" date="2023" name="Life. Sci Alliance">
        <title>Evolutionary insights into 3D genome organization and epigenetic landscape of Vigna mungo.</title>
        <authorList>
            <person name="Junaid A."/>
            <person name="Singh B."/>
            <person name="Bhatia S."/>
        </authorList>
    </citation>
    <scope>NUCLEOTIDE SEQUENCE [LARGE SCALE GENOMIC DNA]</scope>
    <source>
        <strain evidence="2">Urdbean</strain>
    </source>
</reference>
<keyword evidence="3" id="KW-1185">Reference proteome</keyword>
<protein>
    <recommendedName>
        <fullName evidence="1">NET2A-D/KIP1-like alpha-helical domain-containing protein</fullName>
    </recommendedName>
</protein>
<gene>
    <name evidence="2" type="ORF">V8G54_010155</name>
</gene>
<evidence type="ECO:0000313" key="2">
    <source>
        <dbReference type="EMBL" id="WVZ17173.1"/>
    </source>
</evidence>
<evidence type="ECO:0000313" key="3">
    <source>
        <dbReference type="Proteomes" id="UP001374535"/>
    </source>
</evidence>
<dbReference type="AlphaFoldDB" id="A0AAQ3NX16"/>
<name>A0AAQ3NX16_VIGMU</name>
<dbReference type="EMBL" id="CP144698">
    <property type="protein sequence ID" value="WVZ17173.1"/>
    <property type="molecule type" value="Genomic_DNA"/>
</dbReference>
<accession>A0AAQ3NX16</accession>
<evidence type="ECO:0000259" key="1">
    <source>
        <dbReference type="Pfam" id="PF25014"/>
    </source>
</evidence>
<dbReference type="Proteomes" id="UP001374535">
    <property type="component" value="Chromosome 3"/>
</dbReference>